<organism evidence="2 3">
    <name type="scientific">Sesamum alatum</name>
    <dbReference type="NCBI Taxonomy" id="300844"/>
    <lineage>
        <taxon>Eukaryota</taxon>
        <taxon>Viridiplantae</taxon>
        <taxon>Streptophyta</taxon>
        <taxon>Embryophyta</taxon>
        <taxon>Tracheophyta</taxon>
        <taxon>Spermatophyta</taxon>
        <taxon>Magnoliopsida</taxon>
        <taxon>eudicotyledons</taxon>
        <taxon>Gunneridae</taxon>
        <taxon>Pentapetalae</taxon>
        <taxon>asterids</taxon>
        <taxon>lamiids</taxon>
        <taxon>Lamiales</taxon>
        <taxon>Pedaliaceae</taxon>
        <taxon>Sesamum</taxon>
    </lineage>
</organism>
<dbReference type="PANTHER" id="PTHR46148:SF52">
    <property type="entry name" value="OS04G0603800 PROTEIN"/>
    <property type="match status" value="1"/>
</dbReference>
<dbReference type="Proteomes" id="UP001293254">
    <property type="component" value="Unassembled WGS sequence"/>
</dbReference>
<dbReference type="InterPro" id="IPR056924">
    <property type="entry name" value="SH3_Tf2-1"/>
</dbReference>
<evidence type="ECO:0000313" key="3">
    <source>
        <dbReference type="Proteomes" id="UP001293254"/>
    </source>
</evidence>
<dbReference type="PANTHER" id="PTHR46148">
    <property type="entry name" value="CHROMO DOMAIN-CONTAINING PROTEIN"/>
    <property type="match status" value="1"/>
</dbReference>
<gene>
    <name evidence="2" type="ORF">Salat_1085100</name>
</gene>
<proteinExistence type="predicted"/>
<dbReference type="EMBL" id="JACGWO010000003">
    <property type="protein sequence ID" value="KAK4433228.1"/>
    <property type="molecule type" value="Genomic_DNA"/>
</dbReference>
<reference evidence="2" key="2">
    <citation type="journal article" date="2024" name="Plant">
        <title>Genomic evolution and insights into agronomic trait innovations of Sesamum species.</title>
        <authorList>
            <person name="Miao H."/>
            <person name="Wang L."/>
            <person name="Qu L."/>
            <person name="Liu H."/>
            <person name="Sun Y."/>
            <person name="Le M."/>
            <person name="Wang Q."/>
            <person name="Wei S."/>
            <person name="Zheng Y."/>
            <person name="Lin W."/>
            <person name="Duan Y."/>
            <person name="Cao H."/>
            <person name="Xiong S."/>
            <person name="Wang X."/>
            <person name="Wei L."/>
            <person name="Li C."/>
            <person name="Ma Q."/>
            <person name="Ju M."/>
            <person name="Zhao R."/>
            <person name="Li G."/>
            <person name="Mu C."/>
            <person name="Tian Q."/>
            <person name="Mei H."/>
            <person name="Zhang T."/>
            <person name="Gao T."/>
            <person name="Zhang H."/>
        </authorList>
    </citation>
    <scope>NUCLEOTIDE SEQUENCE</scope>
    <source>
        <strain evidence="2">3651</strain>
    </source>
</reference>
<dbReference type="AlphaFoldDB" id="A0AAE1YP94"/>
<name>A0AAE1YP94_9LAMI</name>
<keyword evidence="3" id="KW-1185">Reference proteome</keyword>
<reference evidence="2" key="1">
    <citation type="submission" date="2020-06" db="EMBL/GenBank/DDBJ databases">
        <authorList>
            <person name="Li T."/>
            <person name="Hu X."/>
            <person name="Zhang T."/>
            <person name="Song X."/>
            <person name="Zhang H."/>
            <person name="Dai N."/>
            <person name="Sheng W."/>
            <person name="Hou X."/>
            <person name="Wei L."/>
        </authorList>
    </citation>
    <scope>NUCLEOTIDE SEQUENCE</scope>
    <source>
        <strain evidence="2">3651</strain>
        <tissue evidence="2">Leaf</tissue>
    </source>
</reference>
<feature type="domain" description="Tf2-1-like SH3-like" evidence="1">
    <location>
        <begin position="4"/>
        <end position="47"/>
    </location>
</feature>
<accession>A0AAE1YP94</accession>
<sequence length="249" mass="28866">MDSYHKLALRYFGPFQILQKVGMVACRLELPEETRVHPVFHVSQLKRKIGSIPCTPHLPISFTAHRHIVLDPEAIWIIGLVNGTTSQSLKCWCEQFFEIDETPTDAKVKSAAVHFEGKALQWHQVYMKTRVTREIPHWEEYVRALNDRFGTFLYEDLMSELLRPRGLKYEIAIPVRMVKPKSLQEAMNLARLQDRVLQAGYRKPISFPPLRQPATPQKFEGISTKISLLHQVRRKVIRALMVSVVDNKE</sequence>
<dbReference type="Pfam" id="PF24626">
    <property type="entry name" value="SH3_Tf2-1"/>
    <property type="match status" value="1"/>
</dbReference>
<comment type="caution">
    <text evidence="2">The sequence shown here is derived from an EMBL/GenBank/DDBJ whole genome shotgun (WGS) entry which is preliminary data.</text>
</comment>
<evidence type="ECO:0000313" key="2">
    <source>
        <dbReference type="EMBL" id="KAK4433228.1"/>
    </source>
</evidence>
<protein>
    <recommendedName>
        <fullName evidence="1">Tf2-1-like SH3-like domain-containing protein</fullName>
    </recommendedName>
</protein>
<evidence type="ECO:0000259" key="1">
    <source>
        <dbReference type="Pfam" id="PF24626"/>
    </source>
</evidence>